<dbReference type="InterPro" id="IPR027417">
    <property type="entry name" value="P-loop_NTPase"/>
</dbReference>
<keyword evidence="4" id="KW-0813">Transport</keyword>
<dbReference type="FunFam" id="3.40.50.300:FF:000838">
    <property type="entry name" value="ABC multidrug transporter (Eurofung)"/>
    <property type="match status" value="1"/>
</dbReference>
<feature type="transmembrane region" description="Helical" evidence="12">
    <location>
        <begin position="568"/>
        <end position="596"/>
    </location>
</feature>
<dbReference type="SUPFAM" id="SSF90123">
    <property type="entry name" value="ABC transporter transmembrane region"/>
    <property type="match status" value="2"/>
</dbReference>
<comment type="similarity">
    <text evidence="2">Belongs to the class-II fumarase/aspartase family. Fumarase subfamily.</text>
</comment>
<protein>
    <recommendedName>
        <fullName evidence="3">fumarate hydratase</fullName>
        <ecNumber evidence="3">4.2.1.2</ecNumber>
    </recommendedName>
</protein>
<dbReference type="FunFam" id="1.20.200.10:FF:000001">
    <property type="entry name" value="Fumarate hydratase, mitochondrial"/>
    <property type="match status" value="1"/>
</dbReference>
<evidence type="ECO:0000256" key="1">
    <source>
        <dbReference type="ARBA" id="ARBA00004141"/>
    </source>
</evidence>
<feature type="domain" description="ABC transmembrane type-1" evidence="14">
    <location>
        <begin position="1925"/>
        <end position="2181"/>
    </location>
</feature>
<evidence type="ECO:0000256" key="10">
    <source>
        <dbReference type="ARBA" id="ARBA00023239"/>
    </source>
</evidence>
<dbReference type="GO" id="GO:0004333">
    <property type="term" value="F:fumarate hydratase activity"/>
    <property type="evidence" value="ECO:0007669"/>
    <property type="project" value="UniProtKB-EC"/>
</dbReference>
<feature type="domain" description="ABC transporter" evidence="13">
    <location>
        <begin position="807"/>
        <end position="1027"/>
    </location>
</feature>
<dbReference type="Pfam" id="PF00664">
    <property type="entry name" value="ABC_membrane"/>
    <property type="match status" value="2"/>
</dbReference>
<evidence type="ECO:0000256" key="6">
    <source>
        <dbReference type="ARBA" id="ARBA00022741"/>
    </source>
</evidence>
<dbReference type="Gene3D" id="1.20.1560.10">
    <property type="entry name" value="ABC transporter type 1, transmembrane domain"/>
    <property type="match status" value="2"/>
</dbReference>
<name>A0A9P9YTY0_9MUSC</name>
<dbReference type="CDD" id="cd01362">
    <property type="entry name" value="Fumarase_classII"/>
    <property type="match status" value="1"/>
</dbReference>
<feature type="transmembrane region" description="Helical" evidence="12">
    <location>
        <begin position="335"/>
        <end position="356"/>
    </location>
</feature>
<dbReference type="SUPFAM" id="SSF48557">
    <property type="entry name" value="L-aspartase-like"/>
    <property type="match status" value="1"/>
</dbReference>
<feature type="transmembrane region" description="Helical" evidence="12">
    <location>
        <begin position="1909"/>
        <end position="1931"/>
    </location>
</feature>
<dbReference type="Pfam" id="PF10415">
    <property type="entry name" value="FumaraseC_C"/>
    <property type="match status" value="1"/>
</dbReference>
<comment type="caution">
    <text evidence="15">The sequence shown here is derived from an EMBL/GenBank/DDBJ whole genome shotgun (WGS) entry which is preliminary data.</text>
</comment>
<dbReference type="CDD" id="cd03244">
    <property type="entry name" value="ABCC_MRP_domain2"/>
    <property type="match status" value="1"/>
</dbReference>
<dbReference type="InterPro" id="IPR005677">
    <property type="entry name" value="Fum_hydII"/>
</dbReference>
<keyword evidence="8 12" id="KW-1133">Transmembrane helix</keyword>
<dbReference type="GO" id="GO:0016020">
    <property type="term" value="C:membrane"/>
    <property type="evidence" value="ECO:0007669"/>
    <property type="project" value="UniProtKB-SubCell"/>
</dbReference>
<dbReference type="CDD" id="cd18591">
    <property type="entry name" value="ABC_6TM_SUR1_D1_like"/>
    <property type="match status" value="1"/>
</dbReference>
<evidence type="ECO:0000313" key="16">
    <source>
        <dbReference type="Proteomes" id="UP001059596"/>
    </source>
</evidence>
<dbReference type="GO" id="GO:0140359">
    <property type="term" value="F:ABC-type transporter activity"/>
    <property type="evidence" value="ECO:0007669"/>
    <property type="project" value="InterPro"/>
</dbReference>
<dbReference type="Gene3D" id="1.10.275.10">
    <property type="entry name" value="Fumarase/aspartase (N-terminal domain)"/>
    <property type="match status" value="1"/>
</dbReference>
<evidence type="ECO:0000256" key="11">
    <source>
        <dbReference type="SAM" id="MobiDB-lite"/>
    </source>
</evidence>
<dbReference type="InterPro" id="IPR000362">
    <property type="entry name" value="Fumarate_lyase_fam"/>
</dbReference>
<dbReference type="InterPro" id="IPR003593">
    <property type="entry name" value="AAA+_ATPase"/>
</dbReference>
<feature type="compositionally biased region" description="Basic residues" evidence="11">
    <location>
        <begin position="2202"/>
        <end position="2213"/>
    </location>
</feature>
<evidence type="ECO:0000256" key="2">
    <source>
        <dbReference type="ARBA" id="ARBA00009084"/>
    </source>
</evidence>
<dbReference type="GO" id="GO:0006106">
    <property type="term" value="P:fumarate metabolic process"/>
    <property type="evidence" value="ECO:0007669"/>
    <property type="project" value="InterPro"/>
</dbReference>
<feature type="transmembrane region" description="Helical" evidence="12">
    <location>
        <begin position="133"/>
        <end position="154"/>
    </location>
</feature>
<dbReference type="FunFam" id="1.10.275.10:FF:000001">
    <property type="entry name" value="Fumarate hydratase, mitochondrial"/>
    <property type="match status" value="1"/>
</dbReference>
<dbReference type="Gene3D" id="1.10.40.30">
    <property type="entry name" value="Fumarase/aspartase (C-terminal domain)"/>
    <property type="match status" value="1"/>
</dbReference>
<feature type="transmembrane region" description="Helical" evidence="12">
    <location>
        <begin position="2066"/>
        <end position="2096"/>
    </location>
</feature>
<dbReference type="EC" id="4.2.1.2" evidence="3"/>
<keyword evidence="10" id="KW-0456">Lyase</keyword>
<dbReference type="SMART" id="SM00382">
    <property type="entry name" value="AAA"/>
    <property type="match status" value="2"/>
</dbReference>
<evidence type="ECO:0000313" key="15">
    <source>
        <dbReference type="EMBL" id="KAI8042713.1"/>
    </source>
</evidence>
<dbReference type="Proteomes" id="UP001059596">
    <property type="component" value="Unassembled WGS sequence"/>
</dbReference>
<organism evidence="15 16">
    <name type="scientific">Drosophila gunungcola</name>
    <name type="common">fruit fly</name>
    <dbReference type="NCBI Taxonomy" id="103775"/>
    <lineage>
        <taxon>Eukaryota</taxon>
        <taxon>Metazoa</taxon>
        <taxon>Ecdysozoa</taxon>
        <taxon>Arthropoda</taxon>
        <taxon>Hexapoda</taxon>
        <taxon>Insecta</taxon>
        <taxon>Pterygota</taxon>
        <taxon>Neoptera</taxon>
        <taxon>Endopterygota</taxon>
        <taxon>Diptera</taxon>
        <taxon>Brachycera</taxon>
        <taxon>Muscomorpha</taxon>
        <taxon>Ephydroidea</taxon>
        <taxon>Drosophilidae</taxon>
        <taxon>Drosophila</taxon>
        <taxon>Sophophora</taxon>
    </lineage>
</organism>
<feature type="transmembrane region" description="Helical" evidence="12">
    <location>
        <begin position="67"/>
        <end position="92"/>
    </location>
</feature>
<feature type="transmembrane region" description="Helical" evidence="12">
    <location>
        <begin position="28"/>
        <end position="47"/>
    </location>
</feature>
<dbReference type="Gene3D" id="3.40.50.300">
    <property type="entry name" value="P-loop containing nucleotide triphosphate hydrolases"/>
    <property type="match status" value="3"/>
</dbReference>
<dbReference type="InterPro" id="IPR017871">
    <property type="entry name" value="ABC_transporter-like_CS"/>
</dbReference>
<dbReference type="PROSITE" id="PS00211">
    <property type="entry name" value="ABC_TRANSPORTER_1"/>
    <property type="match status" value="1"/>
</dbReference>
<feature type="transmembrane region" description="Helical" evidence="12">
    <location>
        <begin position="1981"/>
        <end position="2003"/>
    </location>
</feature>
<dbReference type="EMBL" id="JAMKOV010000002">
    <property type="protein sequence ID" value="KAI8042713.1"/>
    <property type="molecule type" value="Genomic_DNA"/>
</dbReference>
<dbReference type="PANTHER" id="PTHR24223:SF461">
    <property type="entry name" value="ATP-BINDING CASSETTE SUB-FAMILY C MEMBER SUR"/>
    <property type="match status" value="1"/>
</dbReference>
<evidence type="ECO:0000256" key="7">
    <source>
        <dbReference type="ARBA" id="ARBA00022840"/>
    </source>
</evidence>
<feature type="transmembrane region" description="Helical" evidence="12">
    <location>
        <begin position="448"/>
        <end position="465"/>
    </location>
</feature>
<evidence type="ECO:0000256" key="3">
    <source>
        <dbReference type="ARBA" id="ARBA00012921"/>
    </source>
</evidence>
<feature type="compositionally biased region" description="Polar residues" evidence="11">
    <location>
        <begin position="1700"/>
        <end position="1719"/>
    </location>
</feature>
<keyword evidence="16" id="KW-1185">Reference proteome</keyword>
<dbReference type="Gene3D" id="1.20.200.10">
    <property type="entry name" value="Fumarase/aspartase (Central domain)"/>
    <property type="match status" value="1"/>
</dbReference>
<evidence type="ECO:0000256" key="4">
    <source>
        <dbReference type="ARBA" id="ARBA00022448"/>
    </source>
</evidence>
<dbReference type="SUPFAM" id="SSF52540">
    <property type="entry name" value="P-loop containing nucleoside triphosphate hydrolases"/>
    <property type="match status" value="3"/>
</dbReference>
<dbReference type="CDD" id="cd18602">
    <property type="entry name" value="ABC_6TM_SUR1_D2_like"/>
    <property type="match status" value="1"/>
</dbReference>
<dbReference type="Pfam" id="PF00206">
    <property type="entry name" value="Lyase_1"/>
    <property type="match status" value="1"/>
</dbReference>
<dbReference type="PRINTS" id="PR00149">
    <property type="entry name" value="FUMRATELYASE"/>
</dbReference>
<dbReference type="PANTHER" id="PTHR24223">
    <property type="entry name" value="ATP-BINDING CASSETTE SUB-FAMILY C"/>
    <property type="match status" value="1"/>
</dbReference>
<keyword evidence="7" id="KW-0067">ATP-binding</keyword>
<dbReference type="InterPro" id="IPR050173">
    <property type="entry name" value="ABC_transporter_C-like"/>
</dbReference>
<evidence type="ECO:0000256" key="9">
    <source>
        <dbReference type="ARBA" id="ARBA00023136"/>
    </source>
</evidence>
<dbReference type="InterPro" id="IPR024083">
    <property type="entry name" value="Fumarase/histidase_N"/>
</dbReference>
<keyword evidence="5 12" id="KW-0812">Transmembrane</keyword>
<dbReference type="InterPro" id="IPR018951">
    <property type="entry name" value="Fumarase_C_C"/>
</dbReference>
<evidence type="ECO:0000256" key="8">
    <source>
        <dbReference type="ARBA" id="ARBA00022989"/>
    </source>
</evidence>
<feature type="domain" description="ABC transmembrane type-1" evidence="14">
    <location>
        <begin position="256"/>
        <end position="635"/>
    </location>
</feature>
<dbReference type="InterPro" id="IPR022761">
    <property type="entry name" value="Fumarate_lyase_N"/>
</dbReference>
<feature type="region of interest" description="Disordered" evidence="11">
    <location>
        <begin position="2201"/>
        <end position="2235"/>
    </location>
</feature>
<proteinExistence type="inferred from homology"/>
<dbReference type="GO" id="GO:0016887">
    <property type="term" value="F:ATP hydrolysis activity"/>
    <property type="evidence" value="ECO:0007669"/>
    <property type="project" value="InterPro"/>
</dbReference>
<dbReference type="PROSITE" id="PS50929">
    <property type="entry name" value="ABC_TM1F"/>
    <property type="match status" value="2"/>
</dbReference>
<feature type="region of interest" description="Disordered" evidence="11">
    <location>
        <begin position="396"/>
        <end position="435"/>
    </location>
</feature>
<evidence type="ECO:0000256" key="12">
    <source>
        <dbReference type="SAM" id="Phobius"/>
    </source>
</evidence>
<feature type="compositionally biased region" description="Basic and acidic residues" evidence="11">
    <location>
        <begin position="410"/>
        <end position="426"/>
    </location>
</feature>
<dbReference type="InterPro" id="IPR008948">
    <property type="entry name" value="L-Aspartase-like"/>
</dbReference>
<evidence type="ECO:0000259" key="13">
    <source>
        <dbReference type="PROSITE" id="PS50893"/>
    </source>
</evidence>
<dbReference type="InterPro" id="IPR003439">
    <property type="entry name" value="ABC_transporter-like_ATP-bd"/>
</dbReference>
<dbReference type="InterPro" id="IPR036640">
    <property type="entry name" value="ABC1_TM_sf"/>
</dbReference>
<feature type="transmembrane region" description="Helical" evidence="12">
    <location>
        <begin position="616"/>
        <end position="638"/>
    </location>
</feature>
<dbReference type="Pfam" id="PF00005">
    <property type="entry name" value="ABC_tran"/>
    <property type="match status" value="2"/>
</dbReference>
<accession>A0A9P9YTY0</accession>
<comment type="subcellular location">
    <subcellularLocation>
        <location evidence="1">Membrane</location>
        <topology evidence="1">Multi-pass membrane protein</topology>
    </subcellularLocation>
</comment>
<feature type="transmembrane region" description="Helical" evidence="12">
    <location>
        <begin position="477"/>
        <end position="504"/>
    </location>
</feature>
<feature type="transmembrane region" description="Helical" evidence="12">
    <location>
        <begin position="104"/>
        <end position="121"/>
    </location>
</feature>
<feature type="compositionally biased region" description="Acidic residues" evidence="11">
    <location>
        <begin position="2330"/>
        <end position="2341"/>
    </location>
</feature>
<gene>
    <name evidence="15" type="ORF">M5D96_004030</name>
</gene>
<keyword evidence="9 12" id="KW-0472">Membrane</keyword>
<dbReference type="GO" id="GO:0006099">
    <property type="term" value="P:tricarboxylic acid cycle"/>
    <property type="evidence" value="ECO:0007669"/>
    <property type="project" value="InterPro"/>
</dbReference>
<evidence type="ECO:0000256" key="5">
    <source>
        <dbReference type="ARBA" id="ARBA00022692"/>
    </source>
</evidence>
<dbReference type="InterPro" id="IPR011527">
    <property type="entry name" value="ABC1_TM_dom"/>
</dbReference>
<reference evidence="15" key="1">
    <citation type="journal article" date="2023" name="Genome Biol. Evol.">
        <title>Long-read-based Genome Assembly of Drosophila gunungcola Reveals Fewer Chemosensory Genes in Flower-breeding Species.</title>
        <authorList>
            <person name="Negi A."/>
            <person name="Liao B.Y."/>
            <person name="Yeh S.D."/>
        </authorList>
    </citation>
    <scope>NUCLEOTIDE SEQUENCE</scope>
    <source>
        <strain evidence="15">Sukarami</strain>
    </source>
</reference>
<dbReference type="GO" id="GO:0005524">
    <property type="term" value="F:ATP binding"/>
    <property type="evidence" value="ECO:0007669"/>
    <property type="project" value="UniProtKB-KW"/>
</dbReference>
<evidence type="ECO:0000259" key="14">
    <source>
        <dbReference type="PROSITE" id="PS50929"/>
    </source>
</evidence>
<keyword evidence="6" id="KW-0547">Nucleotide-binding</keyword>
<feature type="domain" description="ABC transporter" evidence="13">
    <location>
        <begin position="2446"/>
        <end position="2681"/>
    </location>
</feature>
<feature type="region of interest" description="Disordered" evidence="11">
    <location>
        <begin position="1678"/>
        <end position="1749"/>
    </location>
</feature>
<feature type="region of interest" description="Disordered" evidence="11">
    <location>
        <begin position="2301"/>
        <end position="2369"/>
    </location>
</feature>
<dbReference type="PROSITE" id="PS50893">
    <property type="entry name" value="ABC_TRANSPORTER_2"/>
    <property type="match status" value="2"/>
</dbReference>
<sequence>MQLWEQSTKRHDFLRCHKTLLMFHNGRAAVSLLLLAVNSLELARTLLPPRDVRQLNHLFRLSPRDRNYLLVVGSGEVWNALFSTLLTLWLMLYHRMVERKKSTVFLYASTAVEVLTFALLTNELSELATCEDLLELQTCLVGMSALCMMALALLDGLTIYKECYHDDYVDDYGKIGYKHSLATFYSKSCFWWLTPLLWLGYKEPLELEDLGEMKLEDSARSHYDHFLYIYTEKKKKSNSSPSLWYCYLKNSWRMFALGGILKLAGDLFALIGPLAIQQIVEYIEQLYAQASRPEVPSEEESSGLLSTSKVSTEFDDVFGTDIGTVRVYSSTWSDLLANGWCIAWIVLLAAITQGALSQASTHILNMTGIRIKTSLQGLIYRKSLLLNAGGGCDESHSAEEIRTTSPAPDGKQKNNESKSTQEHVDNLSESNASNDIGSITNHMTEDTLNIMQFFLIIHYAWAIPFKVRSEIRQLISVVIYLLYVNLGISAVIGSIVCIVIMTPLQFVIGNAMSKNAEVIAKYTDERLKKIHDTLVGIKVIKLNAWDEVFLKKIQEARKNEIKYLNKDAVFWTLMAVLTHVATVLITFVTLGVYVWLHRDEEFDLNASRLFSSLALFQQLTVPLLIFPITVPIIIAARVSTRRLERFLKSSEIQKQFEGIRNMARILSKSDASLDMYETQEKSNMTMRTAQAENRLNEKRLAQKSQAPELPTNSTPLLQHNEESNAIQEVGHNKIVQQRRELLRNTPYVAIRPPKMRGSVADRPVEFSVIRARNTDSWRRDSLLLKMPDDIAVSINDGLFTWQPQCQSQSQSQSQSQMPLVQLHVPGIIVPKGKLTIVVGKNGSGKTSLLSALLMEMPLLAGNMFWHKTCTISYVSQQPWLLNDTIRENILFGESFRPKRYDFVLEACALKPDIEIMPRGDLTVIGERGINISGGQRQRVAIARAIYSSANVVIMEIFSLMYKLARLIVPDTRVEYDSMGAMHIPLDRMYGPQTLRSLIKFPIGGVEERMPRPLIKAMGIVKKAAAETNKINCLEEKLCDAISKACDDVISGKLYEEEHFPLVIWQDGCGEHTNMNVNEVICNRAIEILGGQVGTKEPVDPDEHVNLSQCSHDTFNTAARIAVAMQLQEKMYPSLRTFIDLLAKKSSDWRDVVKIGRTHLMDAVPLSLGQEFSGYQQQLVNGRTRLDSALCRLYQLPMGGSMVGTKVNTTQRFSEQCIKRIADLTFLPFVESPNFFESMSACDALVELHGELNTIAASVMKIVNDVRFLASGPRNGFGELSLPEIEPGCAIMPGVVKPSQCEALTMICAQVMGNQVAVSMGASSGHFQLNTFVPMIASNVLRSITLLGDGMKSFCSHCLEGLEPNKSRIETIMKHSLMLVTALSPHIGYERSAAIAMAAHQNGTTLEQEALNAGIEREDYKEWDDPLASLDNEVGEHIFQHCIRQMLQKSNRTFILVTQQLQRIKEAEYLIAIKDGRVEACGSYADIELMHPRITSKWNSIIAMAQAKKDNVSQNPGERTAGERWKLLRNVSKLGLQRSISVTMDSNAGCNADATDGSGCISVANMQPNVVEEDEEDDRVSASYPIGHGSCGSFNLQRKRSSIYGSRHLMYDVPLPIDECQGDDVIMRPRRRHTLSRRGSRTTNSWHRLSGLSTLTATSASSSTSGDLLSRSALATSCSSYGESSVDGSDLVATPPEPRVQSWQPPQNAAHQPLSRNASSPPAMEVANPDNKESEPPMKANASAEGPLDEQVRGSFQQFLRRMSMRRSNKPKSHHHPLSATNSILSISEESPPVLHFPAPLLATDASPHCNFIQGELPSEEKPKKCVNIDSKEVTINCADNCESATDKESGPNVTSSVAQEQRCEGHVLVAPAGESGQVAGASMAVAVAKVARTAIDTERKYGKISDDIYLMYLRAAGLPIITVFFITALIWQCLRIYTDVWLQQWSDVHVKGLGGDLNRDQILHQDERPLDGTEEGHEVTYYFRMYAAISCVCIIMALVSTPAGQYAGCNARRNLHDKLLQTILHKTLHFFQVTPLGRIVNRFSNDMAVIDKKIAATGQRLLQFTLLCLSAILINVTITPWILVLTLPICGAYYIIQKFYRCSARELQRIENATNSPVISHLSETIQGVTTIRAFNQQTRFTEILFKRLEANTIAYALLNTSHRWLGVSLDYLGGCIVFVATVTALATASVSCRSHYDSYHHHQHHHHHHHQHHEASETYAVNKSPPEPASELRPSPSLVGLAINYTLLVPIYLNWVVKLLADMEMYAGSVERIAHYAQEQEQEQDPHSHPNLDLDAAAADEDVSGEVDRSTQSNAGDKVYPSATTAAGDVDEDGGGDGDGDGAGASPESGKGHEAGAGAGADKLNAGNATGDGNHLSFHFLTATAGDKVEQATTKTPVIKDKQLPPQDELAEKVEQVEKVLPNESARKLERYQSVPISWPQRGDINFDNVSLRYEGQNQNVISNLTLKIPAGQRIGICGRTGSGKSSLGLSLFGVLQTTRGHIYIDDVDIQRIRPDDLRTRLSIIPQDVHLFNATIRENLDPHGYFPDLQLWNCLELAQLKEFVNGHLPLGLDTVICDGGVNLSAGHRQLLCLARAILRGSVCLVLDEATSVLDSSTESALLKAADLAFQGRTIITIAHRLTTILDYDRLIVLDQGRIIEDGNPRELQQLPGSVFRGLLERGASKW</sequence>